<evidence type="ECO:0000313" key="1">
    <source>
        <dbReference type="EMBL" id="KAJ6680642.1"/>
    </source>
</evidence>
<keyword evidence="2" id="KW-1185">Reference proteome</keyword>
<sequence>MELSGTRGRWSRSFWLNLEESKIWRRYNYWKLGHW</sequence>
<gene>
    <name evidence="1" type="ORF">OIU79_020188</name>
</gene>
<name>A0A9Q0SKD5_SALPP</name>
<evidence type="ECO:0000313" key="2">
    <source>
        <dbReference type="Proteomes" id="UP001151532"/>
    </source>
</evidence>
<dbReference type="Proteomes" id="UP001151532">
    <property type="component" value="Chromosome 14"/>
</dbReference>
<reference evidence="1" key="2">
    <citation type="journal article" date="2023" name="Int. J. Mol. Sci.">
        <title>De Novo Assembly and Annotation of 11 Diverse Shrub Willow (Salix) Genomes Reveals Novel Gene Organization in Sex-Linked Regions.</title>
        <authorList>
            <person name="Hyden B."/>
            <person name="Feng K."/>
            <person name="Yates T.B."/>
            <person name="Jawdy S."/>
            <person name="Cereghino C."/>
            <person name="Smart L.B."/>
            <person name="Muchero W."/>
        </authorList>
    </citation>
    <scope>NUCLEOTIDE SEQUENCE</scope>
    <source>
        <tissue evidence="1">Shoot tip</tissue>
    </source>
</reference>
<dbReference type="AlphaFoldDB" id="A0A9Q0SKD5"/>
<comment type="caution">
    <text evidence="1">The sequence shown here is derived from an EMBL/GenBank/DDBJ whole genome shotgun (WGS) entry which is preliminary data.</text>
</comment>
<accession>A0A9Q0SKD5</accession>
<protein>
    <submittedName>
        <fullName evidence="1">Uncharacterized protein</fullName>
    </submittedName>
</protein>
<dbReference type="EMBL" id="JAPFFK010000020">
    <property type="protein sequence ID" value="KAJ6680642.1"/>
    <property type="molecule type" value="Genomic_DNA"/>
</dbReference>
<proteinExistence type="predicted"/>
<reference evidence="1" key="1">
    <citation type="submission" date="2022-11" db="EMBL/GenBank/DDBJ databases">
        <authorList>
            <person name="Hyden B.L."/>
            <person name="Feng K."/>
            <person name="Yates T."/>
            <person name="Jawdy S."/>
            <person name="Smart L.B."/>
            <person name="Muchero W."/>
        </authorList>
    </citation>
    <scope>NUCLEOTIDE SEQUENCE</scope>
    <source>
        <tissue evidence="1">Shoot tip</tissue>
    </source>
</reference>
<organism evidence="1 2">
    <name type="scientific">Salix purpurea</name>
    <name type="common">Purple osier willow</name>
    <dbReference type="NCBI Taxonomy" id="77065"/>
    <lineage>
        <taxon>Eukaryota</taxon>
        <taxon>Viridiplantae</taxon>
        <taxon>Streptophyta</taxon>
        <taxon>Embryophyta</taxon>
        <taxon>Tracheophyta</taxon>
        <taxon>Spermatophyta</taxon>
        <taxon>Magnoliopsida</taxon>
        <taxon>eudicotyledons</taxon>
        <taxon>Gunneridae</taxon>
        <taxon>Pentapetalae</taxon>
        <taxon>rosids</taxon>
        <taxon>fabids</taxon>
        <taxon>Malpighiales</taxon>
        <taxon>Salicaceae</taxon>
        <taxon>Saliceae</taxon>
        <taxon>Salix</taxon>
    </lineage>
</organism>
<feature type="non-terminal residue" evidence="1">
    <location>
        <position position="35"/>
    </location>
</feature>